<sequence>MSLDPAKRELGAQPITVHRGNLMEMVENMSNRARCAVDEPKKLKESPMIKANYMPIKDKIKHMEEYNKTPIAAEKCDKGELKGEENGKKEEIVVEVKKCVESNGETEHSDEDRVDRIGEIGRQVIIPPTPLPRTSRTNSISDYSSEDSSSGGSGNCAPRPSPRPRITAVSVGVPQVPGTEQQSANGPNADHEKTDQDTSGSNTEQENSEEKTDNSPEMESTECEAPVEIAEPESQEQVAESKEQEEKKPEDAEEDRSDAATSIAERRKMYEHRSLSIQEEKAASPTPLRRRNSMKQWNGKEEEHSTPPSAQTTVVDGETAGSGKIGKRTSTVFGRVSKYRHLKGTPGHKSTSIENVRNISRQLPGECDGFHGNAQRVAVPLAGPGGKIAIYELDKCGRLPDGVIPSLVNGSNIMDFQWDPFNSSRLAVACDDGIVRLWLIPAGGLTEPINTPQSELVAHSDKIYFIKFHPCASDVFLTASYDMTVKLWDLTEMKECIVLQGHTDQIFSFAWSPCGTFGATVCRDGRLRVYNPRKSAEPIAEGPGPVGTRGARVVWALDGEFIVVTGFDKVSERQITIYQKDNLTVPLNTVGIDVSPAILVPFYDEDSSTLFLTGKGDSTVFSFEITDEAPHICPLSHHRGTSVHQGLSFLPKNQCNVAIVEFARALRLTNNIIEWLSFTVPRLKSELFQDDLFPPTRVTWAPSLSAREWFANKDKAPSKVSLQPEGMACLSSSKLPSKSDSGKAVDQAPVEAIPPPHPGASMMFRSDVTKQREKDIQKSLSSRMEVNLSKIEYDNENGVDEEEWEG</sequence>
<dbReference type="SMART" id="SM01166">
    <property type="entry name" value="DUF1899"/>
    <property type="match status" value="1"/>
</dbReference>
<dbReference type="PANTHER" id="PTHR10856">
    <property type="entry name" value="CORONIN"/>
    <property type="match status" value="1"/>
</dbReference>
<dbReference type="InterPro" id="IPR001680">
    <property type="entry name" value="WD40_rpt"/>
</dbReference>
<comment type="function">
    <text evidence="7">F-actin regulator involved in anterograde Golgi to endosome transport: upon ubiquitination via 'Lys-33'-linked ubiquitin chains by the BCR(KLHL20) E3 ubiquitin ligase complex, interacts with EPS15 and localizes to the trans-Golgi network, where it promotes actin polymerization, thereby facilitating post-Golgi trafficking. May play a role in the maintenance of the Golgi apparatus morphology.</text>
</comment>
<reference evidence="10" key="1">
    <citation type="submission" date="2022-08" db="UniProtKB">
        <authorList>
            <consortium name="EnsemblMetazoa"/>
        </authorList>
    </citation>
    <scope>IDENTIFICATION</scope>
    <source>
        <strain evidence="10">Israel</strain>
    </source>
</reference>
<keyword evidence="4 8" id="KW-0853">WD repeat</keyword>
<evidence type="ECO:0000256" key="1">
    <source>
        <dbReference type="ARBA" id="ARBA00004496"/>
    </source>
</evidence>
<dbReference type="PROSITE" id="PS50082">
    <property type="entry name" value="WD_REPEATS_2"/>
    <property type="match status" value="2"/>
</dbReference>
<evidence type="ECO:0000256" key="6">
    <source>
        <dbReference type="ARBA" id="ARBA00023203"/>
    </source>
</evidence>
<dbReference type="InterPro" id="IPR015048">
    <property type="entry name" value="DUF1899"/>
</dbReference>
<evidence type="ECO:0000313" key="11">
    <source>
        <dbReference type="Proteomes" id="UP000092462"/>
    </source>
</evidence>
<dbReference type="EMBL" id="AJVK01028257">
    <property type="status" value="NOT_ANNOTATED_CDS"/>
    <property type="molecule type" value="Genomic_DNA"/>
</dbReference>
<accession>A0A1B0D9H7</accession>
<protein>
    <recommendedName>
        <fullName evidence="8">Coronin</fullName>
    </recommendedName>
</protein>
<name>A0A1B0D9H7_PHLPP</name>
<feature type="compositionally biased region" description="Basic and acidic residues" evidence="9">
    <location>
        <begin position="767"/>
        <end position="777"/>
    </location>
</feature>
<keyword evidence="6" id="KW-0009">Actin-binding</keyword>
<proteinExistence type="inferred from homology"/>
<keyword evidence="3" id="KW-0963">Cytoplasm</keyword>
<dbReference type="Gene3D" id="2.130.10.10">
    <property type="entry name" value="YVTN repeat-like/Quinoprotein amine dehydrogenase"/>
    <property type="match status" value="1"/>
</dbReference>
<dbReference type="FunFam" id="2.130.10.10:FF:000076">
    <property type="entry name" value="Coronin"/>
    <property type="match status" value="1"/>
</dbReference>
<comment type="subcellular location">
    <subcellularLocation>
        <location evidence="1">Cytoplasm</location>
    </subcellularLocation>
</comment>
<dbReference type="SMART" id="SM00320">
    <property type="entry name" value="WD40"/>
    <property type="match status" value="3"/>
</dbReference>
<dbReference type="GO" id="GO:0005737">
    <property type="term" value="C:cytoplasm"/>
    <property type="evidence" value="ECO:0007669"/>
    <property type="project" value="UniProtKB-SubCell"/>
</dbReference>
<dbReference type="InterPro" id="IPR015943">
    <property type="entry name" value="WD40/YVTN_repeat-like_dom_sf"/>
</dbReference>
<dbReference type="InterPro" id="IPR015505">
    <property type="entry name" value="Coronin"/>
</dbReference>
<keyword evidence="11" id="KW-1185">Reference proteome</keyword>
<dbReference type="Pfam" id="PF08953">
    <property type="entry name" value="DUF1899"/>
    <property type="match status" value="1"/>
</dbReference>
<evidence type="ECO:0000256" key="4">
    <source>
        <dbReference type="ARBA" id="ARBA00022574"/>
    </source>
</evidence>
<dbReference type="Proteomes" id="UP000092462">
    <property type="component" value="Unassembled WGS sequence"/>
</dbReference>
<evidence type="ECO:0000256" key="5">
    <source>
        <dbReference type="ARBA" id="ARBA00022737"/>
    </source>
</evidence>
<evidence type="ECO:0000256" key="7">
    <source>
        <dbReference type="ARBA" id="ARBA00024838"/>
    </source>
</evidence>
<evidence type="ECO:0000256" key="9">
    <source>
        <dbReference type="SAM" id="MobiDB-lite"/>
    </source>
</evidence>
<dbReference type="Pfam" id="PF00400">
    <property type="entry name" value="WD40"/>
    <property type="match status" value="2"/>
</dbReference>
<dbReference type="VEuPathDB" id="VectorBase:PPAPM1_001185"/>
<dbReference type="VEuPathDB" id="VectorBase:PPAI004289"/>
<feature type="region of interest" description="Disordered" evidence="9">
    <location>
        <begin position="99"/>
        <end position="326"/>
    </location>
</feature>
<feature type="compositionally biased region" description="Basic and acidic residues" evidence="9">
    <location>
        <begin position="264"/>
        <end position="282"/>
    </location>
</feature>
<evidence type="ECO:0000256" key="2">
    <source>
        <dbReference type="ARBA" id="ARBA00009482"/>
    </source>
</evidence>
<dbReference type="GO" id="GO:0030036">
    <property type="term" value="P:actin cytoskeleton organization"/>
    <property type="evidence" value="ECO:0007669"/>
    <property type="project" value="UniProtKB-ARBA"/>
</dbReference>
<comment type="similarity">
    <text evidence="2 8">Belongs to the WD repeat coronin family.</text>
</comment>
<organism evidence="10 11">
    <name type="scientific">Phlebotomus papatasi</name>
    <name type="common">Sandfly</name>
    <dbReference type="NCBI Taxonomy" id="29031"/>
    <lineage>
        <taxon>Eukaryota</taxon>
        <taxon>Metazoa</taxon>
        <taxon>Ecdysozoa</taxon>
        <taxon>Arthropoda</taxon>
        <taxon>Hexapoda</taxon>
        <taxon>Insecta</taxon>
        <taxon>Pterygota</taxon>
        <taxon>Neoptera</taxon>
        <taxon>Endopterygota</taxon>
        <taxon>Diptera</taxon>
        <taxon>Nematocera</taxon>
        <taxon>Psychodoidea</taxon>
        <taxon>Psychodidae</taxon>
        <taxon>Phlebotomus</taxon>
        <taxon>Phlebotomus</taxon>
    </lineage>
</organism>
<dbReference type="SMART" id="SM01167">
    <property type="entry name" value="DUF1900"/>
    <property type="match status" value="1"/>
</dbReference>
<evidence type="ECO:0000256" key="8">
    <source>
        <dbReference type="RuleBase" id="RU280818"/>
    </source>
</evidence>
<dbReference type="EnsemblMetazoa" id="PPAI004289-RA">
    <property type="protein sequence ID" value="PPAI004289-PA"/>
    <property type="gene ID" value="PPAI004289"/>
</dbReference>
<evidence type="ECO:0000313" key="10">
    <source>
        <dbReference type="EnsemblMetazoa" id="PPAI004289-PA"/>
    </source>
</evidence>
<dbReference type="SUPFAM" id="SSF101908">
    <property type="entry name" value="Putative isomerase YbhE"/>
    <property type="match status" value="1"/>
</dbReference>
<feature type="region of interest" description="Disordered" evidence="9">
    <location>
        <begin position="750"/>
        <end position="781"/>
    </location>
</feature>
<dbReference type="GO" id="GO:0003779">
    <property type="term" value="F:actin binding"/>
    <property type="evidence" value="ECO:0007669"/>
    <property type="project" value="UniProtKB-KW"/>
</dbReference>
<dbReference type="AlphaFoldDB" id="A0A1B0D9H7"/>
<dbReference type="PANTHER" id="PTHR10856:SF20">
    <property type="entry name" value="CORONIN-7"/>
    <property type="match status" value="1"/>
</dbReference>
<feature type="compositionally biased region" description="Low complexity" evidence="9">
    <location>
        <begin position="139"/>
        <end position="150"/>
    </location>
</feature>
<feature type="compositionally biased region" description="Basic and acidic residues" evidence="9">
    <location>
        <begin position="239"/>
        <end position="250"/>
    </location>
</feature>
<dbReference type="PROSITE" id="PS50294">
    <property type="entry name" value="WD_REPEATS_REGION"/>
    <property type="match status" value="1"/>
</dbReference>
<evidence type="ECO:0000256" key="3">
    <source>
        <dbReference type="ARBA" id="ARBA00022490"/>
    </source>
</evidence>
<keyword evidence="5 8" id="KW-0677">Repeat</keyword>
<dbReference type="Pfam" id="PF16300">
    <property type="entry name" value="WD40_4"/>
    <property type="match status" value="1"/>
</dbReference>
<feature type="compositionally biased region" description="Basic and acidic residues" evidence="9">
    <location>
        <begin position="99"/>
        <end position="119"/>
    </location>
</feature>